<organism evidence="1 2">
    <name type="scientific">Raphanus sativus</name>
    <name type="common">Radish</name>
    <name type="synonym">Raphanus raphanistrum var. sativus</name>
    <dbReference type="NCBI Taxonomy" id="3726"/>
    <lineage>
        <taxon>Eukaryota</taxon>
        <taxon>Viridiplantae</taxon>
        <taxon>Streptophyta</taxon>
        <taxon>Embryophyta</taxon>
        <taxon>Tracheophyta</taxon>
        <taxon>Spermatophyta</taxon>
        <taxon>Magnoliopsida</taxon>
        <taxon>eudicotyledons</taxon>
        <taxon>Gunneridae</taxon>
        <taxon>Pentapetalae</taxon>
        <taxon>rosids</taxon>
        <taxon>malvids</taxon>
        <taxon>Brassicales</taxon>
        <taxon>Brassicaceae</taxon>
        <taxon>Brassiceae</taxon>
        <taxon>Raphanus</taxon>
    </lineage>
</organism>
<sequence length="121" mass="13141">MDKPSESGSVIKHGCLNLDSYLSFNGRVEIDISTQFESVRERRLIGSEVLVSGNLLIIKNPKQPLRERDSLYEKMGYFDSARVTVESGAGPSPPPQSLVVRITSNRNCAGPPPPLTLVAGS</sequence>
<dbReference type="Proteomes" id="UP000504610">
    <property type="component" value="Chromosome 6"/>
</dbReference>
<evidence type="ECO:0000313" key="2">
    <source>
        <dbReference type="RefSeq" id="XP_056843561.1"/>
    </source>
</evidence>
<reference evidence="2" key="2">
    <citation type="submission" date="2025-08" db="UniProtKB">
        <authorList>
            <consortium name="RefSeq"/>
        </authorList>
    </citation>
    <scope>IDENTIFICATION</scope>
    <source>
        <tissue evidence="2">Leaf</tissue>
    </source>
</reference>
<dbReference type="GeneID" id="130495937"/>
<dbReference type="AlphaFoldDB" id="A0A9W3BWA3"/>
<dbReference type="KEGG" id="rsz:130495937"/>
<name>A0A9W3BWA3_RAPSA</name>
<accession>A0A9W3BWA3</accession>
<evidence type="ECO:0000313" key="1">
    <source>
        <dbReference type="Proteomes" id="UP000504610"/>
    </source>
</evidence>
<reference evidence="1" key="1">
    <citation type="journal article" date="2019" name="Database">
        <title>The radish genome database (RadishGD): an integrated information resource for radish genomics.</title>
        <authorList>
            <person name="Yu H.J."/>
            <person name="Baek S."/>
            <person name="Lee Y.J."/>
            <person name="Cho A."/>
            <person name="Mun J.H."/>
        </authorList>
    </citation>
    <scope>NUCLEOTIDE SEQUENCE [LARGE SCALE GENOMIC DNA]</scope>
    <source>
        <strain evidence="1">cv. WK10039</strain>
    </source>
</reference>
<dbReference type="RefSeq" id="XP_056843561.1">
    <property type="nucleotide sequence ID" value="XM_056987581.1"/>
</dbReference>
<protein>
    <submittedName>
        <fullName evidence="2">Uncharacterized protein LOC130495937</fullName>
    </submittedName>
</protein>
<proteinExistence type="predicted"/>
<keyword evidence="1" id="KW-1185">Reference proteome</keyword>
<gene>
    <name evidence="2" type="primary">LOC130495937</name>
</gene>